<evidence type="ECO:0000256" key="1">
    <source>
        <dbReference type="ARBA" id="ARBA00004141"/>
    </source>
</evidence>
<organism evidence="9 10">
    <name type="scientific">Candidatus Francisella endociliophora</name>
    <dbReference type="NCBI Taxonomy" id="653937"/>
    <lineage>
        <taxon>Bacteria</taxon>
        <taxon>Pseudomonadati</taxon>
        <taxon>Pseudomonadota</taxon>
        <taxon>Gammaproteobacteria</taxon>
        <taxon>Thiotrichales</taxon>
        <taxon>Francisellaceae</taxon>
        <taxon>Francisella</taxon>
    </lineage>
</organism>
<proteinExistence type="inferred from homology"/>
<dbReference type="InterPro" id="IPR017475">
    <property type="entry name" value="EPS_sugar_tfrase"/>
</dbReference>
<feature type="domain" description="Bacterial sugar transferase" evidence="8">
    <location>
        <begin position="252"/>
        <end position="432"/>
    </location>
</feature>
<dbReference type="InterPro" id="IPR003362">
    <property type="entry name" value="Bact_transf"/>
</dbReference>
<protein>
    <submittedName>
        <fullName evidence="9">Sugar transferase</fullName>
    </submittedName>
</protein>
<evidence type="ECO:0000259" key="8">
    <source>
        <dbReference type="Pfam" id="PF02397"/>
    </source>
</evidence>
<dbReference type="GO" id="GO:0016780">
    <property type="term" value="F:phosphotransferase activity, for other substituted phosphate groups"/>
    <property type="evidence" value="ECO:0007669"/>
    <property type="project" value="TreeGrafter"/>
</dbReference>
<accession>A0A097EN40</accession>
<dbReference type="eggNOG" id="COG2148">
    <property type="taxonomic scope" value="Bacteria"/>
</dbReference>
<feature type="transmembrane region" description="Helical" evidence="7">
    <location>
        <begin position="107"/>
        <end position="126"/>
    </location>
</feature>
<evidence type="ECO:0000313" key="10">
    <source>
        <dbReference type="Proteomes" id="UP000029672"/>
    </source>
</evidence>
<dbReference type="PANTHER" id="PTHR30576:SF0">
    <property type="entry name" value="UNDECAPRENYL-PHOSPHATE N-ACETYLGALACTOSAMINYL 1-PHOSPHATE TRANSFERASE-RELATED"/>
    <property type="match status" value="1"/>
</dbReference>
<dbReference type="PANTHER" id="PTHR30576">
    <property type="entry name" value="COLANIC BIOSYNTHESIS UDP-GLUCOSE LIPID CARRIER TRANSFERASE"/>
    <property type="match status" value="1"/>
</dbReference>
<dbReference type="HOGENOM" id="CLU_024920_0_0_6"/>
<dbReference type="Pfam" id="PF02397">
    <property type="entry name" value="Bac_transf"/>
    <property type="match status" value="1"/>
</dbReference>
<evidence type="ECO:0000313" key="9">
    <source>
        <dbReference type="EMBL" id="AIT08983.1"/>
    </source>
</evidence>
<gene>
    <name evidence="9" type="ORF">LO80_02645</name>
</gene>
<name>A0A097EN40_9GAMM</name>
<comment type="subcellular location">
    <subcellularLocation>
        <location evidence="1">Membrane</location>
        <topology evidence="1">Multi-pass membrane protein</topology>
    </subcellularLocation>
</comment>
<dbReference type="KEGG" id="frf:LO80_02645"/>
<feature type="transmembrane region" description="Helical" evidence="7">
    <location>
        <begin position="77"/>
        <end position="101"/>
    </location>
</feature>
<evidence type="ECO:0000256" key="6">
    <source>
        <dbReference type="ARBA" id="ARBA00023136"/>
    </source>
</evidence>
<dbReference type="OrthoDB" id="9808602at2"/>
<dbReference type="EMBL" id="CP009574">
    <property type="protein sequence ID" value="AIT08983.1"/>
    <property type="molecule type" value="Genomic_DNA"/>
</dbReference>
<dbReference type="NCBIfam" id="TIGR03025">
    <property type="entry name" value="EPS_sugtrans"/>
    <property type="match status" value="1"/>
</dbReference>
<reference evidence="9 10" key="1">
    <citation type="submission" date="2014-10" db="EMBL/GenBank/DDBJ databases">
        <title>Whole genome sequence of Francisella endociliophora strain FSC1006, isolated from a laboratory culture of the marine ciliate Euplotes raikovi.</title>
        <authorList>
            <person name="Granberg M."/>
            <person name="Backman S."/>
            <person name="Lundmark E."/>
            <person name="Nilsson E."/>
            <person name="Karlsson E."/>
            <person name="Thelaus J."/>
            <person name="Ohrman C."/>
            <person name="Larkeryd A."/>
            <person name="Stenberg P."/>
        </authorList>
    </citation>
    <scope>NUCLEOTIDE SEQUENCE [LARGE SCALE GENOMIC DNA]</scope>
    <source>
        <strain evidence="9 10">FSC1006</strain>
    </source>
</reference>
<feature type="transmembrane region" description="Helical" evidence="7">
    <location>
        <begin position="47"/>
        <end position="65"/>
    </location>
</feature>
<evidence type="ECO:0000256" key="3">
    <source>
        <dbReference type="ARBA" id="ARBA00022679"/>
    </source>
</evidence>
<evidence type="ECO:0000256" key="7">
    <source>
        <dbReference type="SAM" id="Phobius"/>
    </source>
</evidence>
<keyword evidence="4 7" id="KW-0812">Transmembrane</keyword>
<dbReference type="AlphaFoldDB" id="A0A097EN40"/>
<feature type="transmembrane region" description="Helical" evidence="7">
    <location>
        <begin position="12"/>
        <end position="35"/>
    </location>
</feature>
<evidence type="ECO:0000256" key="5">
    <source>
        <dbReference type="ARBA" id="ARBA00022989"/>
    </source>
</evidence>
<keyword evidence="10" id="KW-1185">Reference proteome</keyword>
<keyword evidence="6 7" id="KW-0472">Membrane</keyword>
<dbReference type="Proteomes" id="UP000029672">
    <property type="component" value="Chromosome"/>
</dbReference>
<dbReference type="RefSeq" id="WP_040008287.1">
    <property type="nucleotide sequence ID" value="NZ_CP009574.1"/>
</dbReference>
<evidence type="ECO:0000256" key="2">
    <source>
        <dbReference type="ARBA" id="ARBA00006464"/>
    </source>
</evidence>
<dbReference type="STRING" id="1547445.LO80_02645"/>
<dbReference type="GO" id="GO:0016020">
    <property type="term" value="C:membrane"/>
    <property type="evidence" value="ECO:0007669"/>
    <property type="project" value="UniProtKB-SubCell"/>
</dbReference>
<keyword evidence="5 7" id="KW-1133">Transmembrane helix</keyword>
<feature type="transmembrane region" description="Helical" evidence="7">
    <location>
        <begin position="257"/>
        <end position="280"/>
    </location>
</feature>
<comment type="similarity">
    <text evidence="2">Belongs to the bacterial sugar transferase family.</text>
</comment>
<keyword evidence="3 9" id="KW-0808">Transferase</keyword>
<evidence type="ECO:0000256" key="4">
    <source>
        <dbReference type="ARBA" id="ARBA00022692"/>
    </source>
</evidence>
<sequence length="464" mass="53299">MSLQKYNRLATLKVLELIISILIVLLSYSIPLHLFDYDISNFKSFNFLALFIVVTTLIILLVSEYTNGEKTSKSRNILKVLLCTLAIAMFITTLAFFLRGFSFPRSLIIIGFLLQLLLLSLTRVFFRSLIRAAINNNILVIGLEKEQNWLFEKAQFVKLPSEKVCGYFCVDVNGIELSEILNKYTKVFISDNALKNLSSEALSLISKYNLEVVLIPRKYEISVWGAVLVPLGDSLAMGIKNFGLSFEAQAIKRVFDVIFSVIIIILTFPIMLLVGLAIYLEDKNSPFFIQERMTKDGKKFKLIKFRSMKVNAESQTGAVWASKDDNRVTKVGKVIRPIWLDELPQFFNVIKGDMSIVGPRPERQELIMEFAKELPEFLYRTKVKAGITGYAQVLTNYSTLPENKLKLDLVYIRRWSFVFDLLIIIETVRVIFMKILDLFLPKKETMDTKIVNHIDANYIEYSYE</sequence>